<comment type="caution">
    <text evidence="1">The sequence shown here is derived from an EMBL/GenBank/DDBJ whole genome shotgun (WGS) entry which is preliminary data.</text>
</comment>
<name>A0A251X5F6_9GAMM</name>
<gene>
    <name evidence="1" type="ORF">TPSD3_16140</name>
</gene>
<evidence type="ECO:0000313" key="2">
    <source>
        <dbReference type="Proteomes" id="UP000194798"/>
    </source>
</evidence>
<keyword evidence="2" id="KW-1185">Reference proteome</keyword>
<protein>
    <submittedName>
        <fullName evidence="1">Uncharacterized protein</fullName>
    </submittedName>
</protein>
<dbReference type="EMBL" id="MSLT01000023">
    <property type="protein sequence ID" value="OUD12610.1"/>
    <property type="molecule type" value="Genomic_DNA"/>
</dbReference>
<evidence type="ECO:0000313" key="1">
    <source>
        <dbReference type="EMBL" id="OUD12610.1"/>
    </source>
</evidence>
<accession>A0A251X5F6</accession>
<dbReference type="RefSeq" id="WP_140048590.1">
    <property type="nucleotide sequence ID" value="NZ_MSLT01000023.1"/>
</dbReference>
<dbReference type="AlphaFoldDB" id="A0A251X5F6"/>
<dbReference type="OrthoDB" id="5759645at2"/>
<reference evidence="1 2" key="1">
    <citation type="submission" date="2016-12" db="EMBL/GenBank/DDBJ databases">
        <title>Thioflexothrix psekupsii D3 genome sequencing and assembly.</title>
        <authorList>
            <person name="Fomenkov A."/>
            <person name="Vincze T."/>
            <person name="Grabovich M."/>
            <person name="Anton B.P."/>
            <person name="Dubinina G."/>
            <person name="Orlova M."/>
            <person name="Belousova E."/>
            <person name="Roberts R.J."/>
        </authorList>
    </citation>
    <scope>NUCLEOTIDE SEQUENCE [LARGE SCALE GENOMIC DNA]</scope>
    <source>
        <strain evidence="1">D3</strain>
    </source>
</reference>
<dbReference type="Proteomes" id="UP000194798">
    <property type="component" value="Unassembled WGS sequence"/>
</dbReference>
<proteinExistence type="predicted"/>
<organism evidence="1 2">
    <name type="scientific">Thioflexithrix psekupsensis</name>
    <dbReference type="NCBI Taxonomy" id="1570016"/>
    <lineage>
        <taxon>Bacteria</taxon>
        <taxon>Pseudomonadati</taxon>
        <taxon>Pseudomonadota</taxon>
        <taxon>Gammaproteobacteria</taxon>
        <taxon>Thiotrichales</taxon>
        <taxon>Thioflexithrix</taxon>
    </lineage>
</organism>
<sequence length="302" mass="35184">MSRINWHRVFGLTLIDFFLDSEYEVILEKELTAKKQFLDIAIIKRKEGKAITELPEGLEELAAHNLITYKSMQESLNTWAIDELIGHYVNYRKQESQSLHHLIPVEKIKLFAICTRYPKSLEQSGLKLEQQQNAVFNLTYGSHQIKVLVLSKMPKAQRNAIWQLFSGTGEGFVYGGQNYNWHSRQDKAILNQLYEFYKQKGAVMPYTMDDFVRDYVSENLHVLSADEVLKRYSSDEVLGHYSPDEVLKQYSSDEVLKHYSPDEVLKQYSSDEVLKHYSPDEVLKQYSPETIKAFLEKLEKKG</sequence>